<dbReference type="EMBL" id="KV453847">
    <property type="protein sequence ID" value="ODV87800.1"/>
    <property type="molecule type" value="Genomic_DNA"/>
</dbReference>
<protein>
    <recommendedName>
        <fullName evidence="2">non-specific serine/threonine protein kinase</fullName>
        <ecNumber evidence="2">2.7.11.1</ecNumber>
    </recommendedName>
</protein>
<dbReference type="GO" id="GO:0005524">
    <property type="term" value="F:ATP binding"/>
    <property type="evidence" value="ECO:0007669"/>
    <property type="project" value="UniProtKB-UniRule"/>
</dbReference>
<dbReference type="GO" id="GO:0035556">
    <property type="term" value="P:intracellular signal transduction"/>
    <property type="evidence" value="ECO:0007669"/>
    <property type="project" value="TreeGrafter"/>
</dbReference>
<feature type="domain" description="Protein kinase" evidence="14">
    <location>
        <begin position="821"/>
        <end position="1080"/>
    </location>
</feature>
<dbReference type="FunFam" id="1.10.510.10:FF:000320">
    <property type="entry name" value="Serine/threonine protein kinase"/>
    <property type="match status" value="1"/>
</dbReference>
<dbReference type="Gene3D" id="1.10.510.10">
    <property type="entry name" value="Transferase(Phosphotransferase) domain 1"/>
    <property type="match status" value="1"/>
</dbReference>
<accession>A0A1E4T7R2</accession>
<evidence type="ECO:0000313" key="15">
    <source>
        <dbReference type="EMBL" id="ODV87800.1"/>
    </source>
</evidence>
<evidence type="ECO:0000256" key="12">
    <source>
        <dbReference type="PROSITE-ProRule" id="PRU10141"/>
    </source>
</evidence>
<dbReference type="Proteomes" id="UP000094801">
    <property type="component" value="Unassembled WGS sequence"/>
</dbReference>
<proteinExistence type="predicted"/>
<keyword evidence="8" id="KW-0418">Kinase</keyword>
<dbReference type="InterPro" id="IPR008271">
    <property type="entry name" value="Ser/Thr_kinase_AS"/>
</dbReference>
<evidence type="ECO:0000256" key="11">
    <source>
        <dbReference type="ARBA" id="ARBA00048679"/>
    </source>
</evidence>
<dbReference type="PROSITE" id="PS00107">
    <property type="entry name" value="PROTEIN_KINASE_ATP"/>
    <property type="match status" value="1"/>
</dbReference>
<evidence type="ECO:0000256" key="5">
    <source>
        <dbReference type="ARBA" id="ARBA00022553"/>
    </source>
</evidence>
<feature type="binding site" evidence="12">
    <location>
        <position position="855"/>
    </location>
    <ligand>
        <name>ATP</name>
        <dbReference type="ChEBI" id="CHEBI:30616"/>
    </ligand>
</feature>
<evidence type="ECO:0000259" key="14">
    <source>
        <dbReference type="PROSITE" id="PS50011"/>
    </source>
</evidence>
<dbReference type="GO" id="GO:0030447">
    <property type="term" value="P:filamentous growth"/>
    <property type="evidence" value="ECO:0007669"/>
    <property type="project" value="UniProtKB-ARBA"/>
</dbReference>
<keyword evidence="6" id="KW-0808">Transferase</keyword>
<name>A0A1E4T7R2_9ASCO</name>
<dbReference type="GO" id="GO:0045719">
    <property type="term" value="P:negative regulation of glycogen biosynthetic process"/>
    <property type="evidence" value="ECO:0007669"/>
    <property type="project" value="TreeGrafter"/>
</dbReference>
<dbReference type="SMART" id="SM00220">
    <property type="entry name" value="S_TKc"/>
    <property type="match status" value="1"/>
</dbReference>
<evidence type="ECO:0000256" key="9">
    <source>
        <dbReference type="ARBA" id="ARBA00022840"/>
    </source>
</evidence>
<feature type="compositionally biased region" description="Polar residues" evidence="13">
    <location>
        <begin position="691"/>
        <end position="710"/>
    </location>
</feature>
<evidence type="ECO:0000256" key="7">
    <source>
        <dbReference type="ARBA" id="ARBA00022741"/>
    </source>
</evidence>
<comment type="catalytic activity">
    <reaction evidence="11">
        <text>L-seryl-[protein] + ATP = O-phospho-L-seryl-[protein] + ADP + H(+)</text>
        <dbReference type="Rhea" id="RHEA:17989"/>
        <dbReference type="Rhea" id="RHEA-COMP:9863"/>
        <dbReference type="Rhea" id="RHEA-COMP:11604"/>
        <dbReference type="ChEBI" id="CHEBI:15378"/>
        <dbReference type="ChEBI" id="CHEBI:29999"/>
        <dbReference type="ChEBI" id="CHEBI:30616"/>
        <dbReference type="ChEBI" id="CHEBI:83421"/>
        <dbReference type="ChEBI" id="CHEBI:456216"/>
        <dbReference type="EC" id="2.7.11.1"/>
    </reaction>
</comment>
<dbReference type="GO" id="GO:0004674">
    <property type="term" value="F:protein serine/threonine kinase activity"/>
    <property type="evidence" value="ECO:0007669"/>
    <property type="project" value="UniProtKB-KW"/>
</dbReference>
<dbReference type="PROSITE" id="PS00108">
    <property type="entry name" value="PROTEIN_KINASE_ST"/>
    <property type="match status" value="1"/>
</dbReference>
<dbReference type="FunFam" id="3.30.200.20:FF:000314">
    <property type="entry name" value="Serine/threonine protein kinase"/>
    <property type="match status" value="1"/>
</dbReference>
<evidence type="ECO:0000256" key="3">
    <source>
        <dbReference type="ARBA" id="ARBA00022490"/>
    </source>
</evidence>
<dbReference type="AlphaFoldDB" id="A0A1E4T7R2"/>
<dbReference type="PANTHER" id="PTHR24346:SF51">
    <property type="entry name" value="PAS DOMAIN-CONTAINING SERINE_THREONINE-PROTEIN KINASE"/>
    <property type="match status" value="1"/>
</dbReference>
<keyword evidence="3" id="KW-0963">Cytoplasm</keyword>
<dbReference type="OrthoDB" id="10252171at2759"/>
<evidence type="ECO:0000256" key="10">
    <source>
        <dbReference type="ARBA" id="ARBA00047899"/>
    </source>
</evidence>
<gene>
    <name evidence="15" type="ORF">CANARDRAFT_193364</name>
</gene>
<evidence type="ECO:0000256" key="2">
    <source>
        <dbReference type="ARBA" id="ARBA00012513"/>
    </source>
</evidence>
<dbReference type="EC" id="2.7.11.1" evidence="2"/>
<feature type="region of interest" description="Disordered" evidence="13">
    <location>
        <begin position="690"/>
        <end position="769"/>
    </location>
</feature>
<keyword evidence="7 12" id="KW-0547">Nucleotide-binding</keyword>
<evidence type="ECO:0000256" key="1">
    <source>
        <dbReference type="ARBA" id="ARBA00004496"/>
    </source>
</evidence>
<evidence type="ECO:0000256" key="4">
    <source>
        <dbReference type="ARBA" id="ARBA00022527"/>
    </source>
</evidence>
<evidence type="ECO:0000256" key="8">
    <source>
        <dbReference type="ARBA" id="ARBA00022777"/>
    </source>
</evidence>
<evidence type="ECO:0000313" key="16">
    <source>
        <dbReference type="Proteomes" id="UP000094801"/>
    </source>
</evidence>
<sequence length="1084" mass="120705">MTITPISPKAPNLQHDVIKFASESPQSYSYTLMSPNSLALRLNVLKRSLEILIDHPEMMPTMNNSNIGYNGSSKLPDVDQTVLGRPSPTTSMMDNLIRNDRKASSAALSNVINSTHMSRANSPSASSLNLTNSYFPQQITSINNNNNKPMDAAPVTLDKELVDDLKRIIKVLEKGINTNELSSDKASKVVKLHNLSLSNARQISKTETLRINLLQALATPFMDNNSSTSSANVQQLIGGVPMLNSASVMGLSALNSNKSTSNLAGSQPPSSTRQFHAASTGKNSSPKAIFTCDLESPWALKNANDLALLMFGISRASIRALTLMDLIAPRARDLVLDRLWKHDELVFSGEIVAIKRNNKGMAWTSLWAKRKDDFMILIFEQIPCDSIDIVIEKSLAIEDKHSYRVKSYVENSGKLFGDGNKLSGLRLDDFLPAMDRELEEESKDDSLSRISTGQKDSTLINRARYYAIRIENNCHIPCAITSEPLEATAEGAALIRMNLHSLPYIAGSFVISSKDYRIVSFNNAIAKNLFGTSMLKGKSIDTILPKFTKLIEQAIFENPNLMFQEGIVLPEHYFRKSNAQILGKDNNERELLFLNSNGIDGLHRDGTLIKVDVQLRVIEQNLCILWITYSRAALQSASSSSSSSSEDEDENSSYAVDQSDDEIDHERQDSGGMPSQLRLLPEVEDDLYSCGDSSDGLSRSSTIRLGNRNESGGLVNAGLKSPQVARRDSSTRKTVDSDNVTTKSNDKKKDSATSESSTATKNSASASEDRTKIKEFKLSNILTEKSLLIQENEQIEKVKQQSSHYPKKVGTMRREKSFSNFNVLKDLGQGAYGKVVVAEWIGDPHYKVVIKAIFKERILVDTWVRDRALGTIPSEIQIMNYINSDPHPNIMRIVDFFEDEDCYYLETPQHGDPPAVDLFDLIEVKSDMTELESKYIYYQCCSAMAHLHRHGIVHRDIKDENVIVDKDYVVKLIDFGSAAYTKNGPFGVFVGTIDYAAPEVLNGKPYEGKPQDVWAMGILLYTLVFKENPFVNVDEILDGDLKFPLFSNVSDSCIELIKMMLTKNINERPTMNEVLSHRWLQGFS</sequence>
<keyword evidence="4" id="KW-0723">Serine/threonine-protein kinase</keyword>
<evidence type="ECO:0000256" key="13">
    <source>
        <dbReference type="SAM" id="MobiDB-lite"/>
    </source>
</evidence>
<dbReference type="InterPro" id="IPR017441">
    <property type="entry name" value="Protein_kinase_ATP_BS"/>
</dbReference>
<feature type="region of interest" description="Disordered" evidence="13">
    <location>
        <begin position="638"/>
        <end position="676"/>
    </location>
</feature>
<dbReference type="GO" id="GO:0060917">
    <property type="term" value="P:regulation of (1-&gt;6)-beta-D-glucan biosynthetic process"/>
    <property type="evidence" value="ECO:0007669"/>
    <property type="project" value="UniProtKB-ARBA"/>
</dbReference>
<dbReference type="Gene3D" id="3.30.200.20">
    <property type="entry name" value="Phosphorylase Kinase, domain 1"/>
    <property type="match status" value="1"/>
</dbReference>
<comment type="subcellular location">
    <subcellularLocation>
        <location evidence="1">Cytoplasm</location>
    </subcellularLocation>
</comment>
<dbReference type="SUPFAM" id="SSF56112">
    <property type="entry name" value="Protein kinase-like (PK-like)"/>
    <property type="match status" value="1"/>
</dbReference>
<dbReference type="STRING" id="983967.A0A1E4T7R2"/>
<comment type="catalytic activity">
    <reaction evidence="10">
        <text>L-threonyl-[protein] + ATP = O-phospho-L-threonyl-[protein] + ADP + H(+)</text>
        <dbReference type="Rhea" id="RHEA:46608"/>
        <dbReference type="Rhea" id="RHEA-COMP:11060"/>
        <dbReference type="Rhea" id="RHEA-COMP:11605"/>
        <dbReference type="ChEBI" id="CHEBI:15378"/>
        <dbReference type="ChEBI" id="CHEBI:30013"/>
        <dbReference type="ChEBI" id="CHEBI:30616"/>
        <dbReference type="ChEBI" id="CHEBI:61977"/>
        <dbReference type="ChEBI" id="CHEBI:456216"/>
        <dbReference type="EC" id="2.7.11.1"/>
    </reaction>
</comment>
<dbReference type="InterPro" id="IPR000719">
    <property type="entry name" value="Prot_kinase_dom"/>
</dbReference>
<feature type="compositionally biased region" description="Polar residues" evidence="13">
    <location>
        <begin position="259"/>
        <end position="274"/>
    </location>
</feature>
<reference evidence="16" key="1">
    <citation type="submission" date="2016-04" db="EMBL/GenBank/DDBJ databases">
        <title>Comparative genomics of biotechnologically important yeasts.</title>
        <authorList>
            <consortium name="DOE Joint Genome Institute"/>
            <person name="Riley R."/>
            <person name="Haridas S."/>
            <person name="Wolfe K.H."/>
            <person name="Lopes M.R."/>
            <person name="Hittinger C.T."/>
            <person name="Goker M."/>
            <person name="Salamov A."/>
            <person name="Wisecaver J."/>
            <person name="Long T.M."/>
            <person name="Aerts A.L."/>
            <person name="Barry K."/>
            <person name="Choi C."/>
            <person name="Clum A."/>
            <person name="Coughlan A.Y."/>
            <person name="Deshpande S."/>
            <person name="Douglass A.P."/>
            <person name="Hanson S.J."/>
            <person name="Klenk H.-P."/>
            <person name="Labutti K."/>
            <person name="Lapidus A."/>
            <person name="Lindquist E."/>
            <person name="Lipzen A."/>
            <person name="Meier-Kolthoff J.P."/>
            <person name="Ohm R.A."/>
            <person name="Otillar R.P."/>
            <person name="Pangilinan J."/>
            <person name="Peng Y."/>
            <person name="Rokas A."/>
            <person name="Rosa C.A."/>
            <person name="Scheuner C."/>
            <person name="Sibirny A.A."/>
            <person name="Slot J.C."/>
            <person name="Stielow J.B."/>
            <person name="Sun H."/>
            <person name="Kurtzman C.P."/>
            <person name="Blackwell M."/>
            <person name="Grigoriev I.V."/>
            <person name="Jeffries T.W."/>
        </authorList>
    </citation>
    <scope>NUCLEOTIDE SEQUENCE [LARGE SCALE GENOMIC DNA]</scope>
    <source>
        <strain evidence="16">NRRL YB-2248</strain>
    </source>
</reference>
<dbReference type="Pfam" id="PF00069">
    <property type="entry name" value="Pkinase"/>
    <property type="match status" value="1"/>
</dbReference>
<keyword evidence="5" id="KW-0597">Phosphoprotein</keyword>
<keyword evidence="16" id="KW-1185">Reference proteome</keyword>
<dbReference type="InterPro" id="IPR011009">
    <property type="entry name" value="Kinase-like_dom_sf"/>
</dbReference>
<feature type="compositionally biased region" description="Low complexity" evidence="13">
    <location>
        <begin position="753"/>
        <end position="766"/>
    </location>
</feature>
<dbReference type="GO" id="GO:0005829">
    <property type="term" value="C:cytosol"/>
    <property type="evidence" value="ECO:0007669"/>
    <property type="project" value="TreeGrafter"/>
</dbReference>
<feature type="compositionally biased region" description="Basic and acidic residues" evidence="13">
    <location>
        <begin position="725"/>
        <end position="736"/>
    </location>
</feature>
<dbReference type="GO" id="GO:0005634">
    <property type="term" value="C:nucleus"/>
    <property type="evidence" value="ECO:0007669"/>
    <property type="project" value="TreeGrafter"/>
</dbReference>
<organism evidence="15 16">
    <name type="scientific">[Candida] arabinofermentans NRRL YB-2248</name>
    <dbReference type="NCBI Taxonomy" id="983967"/>
    <lineage>
        <taxon>Eukaryota</taxon>
        <taxon>Fungi</taxon>
        <taxon>Dikarya</taxon>
        <taxon>Ascomycota</taxon>
        <taxon>Saccharomycotina</taxon>
        <taxon>Pichiomycetes</taxon>
        <taxon>Pichiales</taxon>
        <taxon>Pichiaceae</taxon>
        <taxon>Ogataea</taxon>
        <taxon>Ogataea/Candida clade</taxon>
    </lineage>
</organism>
<feature type="region of interest" description="Disordered" evidence="13">
    <location>
        <begin position="259"/>
        <end position="285"/>
    </location>
</feature>
<keyword evidence="9 12" id="KW-0067">ATP-binding</keyword>
<dbReference type="PANTHER" id="PTHR24346">
    <property type="entry name" value="MAP/MICROTUBULE AFFINITY-REGULATING KINASE"/>
    <property type="match status" value="1"/>
</dbReference>
<dbReference type="PROSITE" id="PS50011">
    <property type="entry name" value="PROTEIN_KINASE_DOM"/>
    <property type="match status" value="1"/>
</dbReference>
<evidence type="ECO:0000256" key="6">
    <source>
        <dbReference type="ARBA" id="ARBA00022679"/>
    </source>
</evidence>